<dbReference type="GO" id="GO:0000287">
    <property type="term" value="F:magnesium ion binding"/>
    <property type="evidence" value="ECO:0007669"/>
    <property type="project" value="UniProtKB-UniRule"/>
</dbReference>
<evidence type="ECO:0000256" key="5">
    <source>
        <dbReference type="ARBA" id="ARBA00022842"/>
    </source>
</evidence>
<dbReference type="HAMAP" id="MF_00209">
    <property type="entry name" value="Inorganic_PPase"/>
    <property type="match status" value="1"/>
</dbReference>
<dbReference type="PANTHER" id="PTHR10286">
    <property type="entry name" value="INORGANIC PYROPHOSPHATASE"/>
    <property type="match status" value="1"/>
</dbReference>
<evidence type="ECO:0000256" key="4">
    <source>
        <dbReference type="ARBA" id="ARBA00022801"/>
    </source>
</evidence>
<dbReference type="AlphaFoldDB" id="A0A953LD01"/>
<comment type="similarity">
    <text evidence="7">Belongs to the PPase family.</text>
</comment>
<dbReference type="CDD" id="cd00412">
    <property type="entry name" value="pyrophosphatase"/>
    <property type="match status" value="1"/>
</dbReference>
<keyword evidence="2 7" id="KW-0963">Cytoplasm</keyword>
<evidence type="ECO:0000256" key="6">
    <source>
        <dbReference type="ARBA" id="ARBA00047820"/>
    </source>
</evidence>
<feature type="binding site" evidence="7">
    <location>
        <position position="72"/>
    </location>
    <ligand>
        <name>Mg(2+)</name>
        <dbReference type="ChEBI" id="CHEBI:18420"/>
        <label>1</label>
    </ligand>
</feature>
<evidence type="ECO:0000256" key="3">
    <source>
        <dbReference type="ARBA" id="ARBA00022723"/>
    </source>
</evidence>
<dbReference type="EC" id="3.6.1.1" evidence="7"/>
<dbReference type="EMBL" id="JAHVHU010000021">
    <property type="protein sequence ID" value="MBY5960041.1"/>
    <property type="molecule type" value="Genomic_DNA"/>
</dbReference>
<accession>A0A953LD01</accession>
<dbReference type="FunFam" id="3.90.80.10:FF:000003">
    <property type="entry name" value="Inorganic pyrophosphatase"/>
    <property type="match status" value="1"/>
</dbReference>
<feature type="binding site" evidence="7">
    <location>
        <position position="45"/>
    </location>
    <ligand>
        <name>substrate</name>
    </ligand>
</feature>
<feature type="binding site" evidence="7">
    <location>
        <position position="31"/>
    </location>
    <ligand>
        <name>substrate</name>
    </ligand>
</feature>
<dbReference type="Gene3D" id="3.90.80.10">
    <property type="entry name" value="Inorganic pyrophosphatase"/>
    <property type="match status" value="1"/>
</dbReference>
<organism evidence="8 9">
    <name type="scientific">Membranihabitans marinus</name>
    <dbReference type="NCBI Taxonomy" id="1227546"/>
    <lineage>
        <taxon>Bacteria</taxon>
        <taxon>Pseudomonadati</taxon>
        <taxon>Bacteroidota</taxon>
        <taxon>Saprospiria</taxon>
        <taxon>Saprospirales</taxon>
        <taxon>Saprospiraceae</taxon>
        <taxon>Membranihabitans</taxon>
    </lineage>
</organism>
<comment type="function">
    <text evidence="7">Catalyzes the hydrolysis of inorganic pyrophosphate (PPi) forming two phosphate ions.</text>
</comment>
<dbReference type="GO" id="GO:0005737">
    <property type="term" value="C:cytoplasm"/>
    <property type="evidence" value="ECO:0007669"/>
    <property type="project" value="UniProtKB-SubCell"/>
</dbReference>
<feature type="binding site" evidence="7">
    <location>
        <position position="104"/>
    </location>
    <ligand>
        <name>Mg(2+)</name>
        <dbReference type="ChEBI" id="CHEBI:18420"/>
        <label>1</label>
    </ligand>
</feature>
<sequence>MFNPWHEVHIGDKVPEFVNGIIEIPRNSRAKYELDKASGLLRLDRVLYSSVNYPANYGFIPQTYCEDRDPLDILILSQMDIVPMCIVSAKVIGVMQMMDGTEKDDKIIAVADHDKSVSHINDISELPDHFSLEIQSFFEDYKKLENKTVVVEDIQDKDIALQIVLDSIELYKKHYGGKL</sequence>
<comment type="subunit">
    <text evidence="7">Homohexamer.</text>
</comment>
<feature type="binding site" evidence="7">
    <location>
        <position position="57"/>
    </location>
    <ligand>
        <name>substrate</name>
    </ligand>
</feature>
<comment type="catalytic activity">
    <reaction evidence="6 7">
        <text>diphosphate + H2O = 2 phosphate + H(+)</text>
        <dbReference type="Rhea" id="RHEA:24576"/>
        <dbReference type="ChEBI" id="CHEBI:15377"/>
        <dbReference type="ChEBI" id="CHEBI:15378"/>
        <dbReference type="ChEBI" id="CHEBI:33019"/>
        <dbReference type="ChEBI" id="CHEBI:43474"/>
        <dbReference type="EC" id="3.6.1.1"/>
    </reaction>
</comment>
<evidence type="ECO:0000256" key="1">
    <source>
        <dbReference type="ARBA" id="ARBA00001946"/>
    </source>
</evidence>
<feature type="binding site" evidence="7">
    <location>
        <position position="72"/>
    </location>
    <ligand>
        <name>Mg(2+)</name>
        <dbReference type="ChEBI" id="CHEBI:18420"/>
        <label>2</label>
    </ligand>
</feature>
<dbReference type="Pfam" id="PF00719">
    <property type="entry name" value="Pyrophosphatase"/>
    <property type="match status" value="1"/>
</dbReference>
<evidence type="ECO:0000256" key="7">
    <source>
        <dbReference type="HAMAP-Rule" id="MF_00209"/>
    </source>
</evidence>
<comment type="caution">
    <text evidence="8">The sequence shown here is derived from an EMBL/GenBank/DDBJ whole genome shotgun (WGS) entry which is preliminary data.</text>
</comment>
<dbReference type="Proteomes" id="UP000753961">
    <property type="component" value="Unassembled WGS sequence"/>
</dbReference>
<comment type="cofactor">
    <cofactor evidence="1 7">
        <name>Mg(2+)</name>
        <dbReference type="ChEBI" id="CHEBI:18420"/>
    </cofactor>
</comment>
<comment type="subcellular location">
    <subcellularLocation>
        <location evidence="7">Cytoplasm</location>
    </subcellularLocation>
</comment>
<evidence type="ECO:0000313" key="8">
    <source>
        <dbReference type="EMBL" id="MBY5960041.1"/>
    </source>
</evidence>
<dbReference type="GO" id="GO:0006796">
    <property type="term" value="P:phosphate-containing compound metabolic process"/>
    <property type="evidence" value="ECO:0007669"/>
    <property type="project" value="InterPro"/>
</dbReference>
<gene>
    <name evidence="7" type="primary">ppa</name>
    <name evidence="8" type="ORF">KUV50_17955</name>
</gene>
<evidence type="ECO:0000313" key="9">
    <source>
        <dbReference type="Proteomes" id="UP000753961"/>
    </source>
</evidence>
<evidence type="ECO:0000256" key="2">
    <source>
        <dbReference type="ARBA" id="ARBA00022490"/>
    </source>
</evidence>
<dbReference type="RefSeq" id="WP_222581585.1">
    <property type="nucleotide sequence ID" value="NZ_JAHVHU010000021.1"/>
</dbReference>
<reference evidence="8" key="1">
    <citation type="submission" date="2021-06" db="EMBL/GenBank/DDBJ databases">
        <title>44 bacteria genomes isolated from Dapeng, Shenzhen.</title>
        <authorList>
            <person name="Zheng W."/>
            <person name="Yu S."/>
            <person name="Huang Y."/>
        </authorList>
    </citation>
    <scope>NUCLEOTIDE SEQUENCE</scope>
    <source>
        <strain evidence="8">DP5N28-2</strain>
    </source>
</reference>
<feature type="binding site" evidence="7">
    <location>
        <position position="67"/>
    </location>
    <ligand>
        <name>Mg(2+)</name>
        <dbReference type="ChEBI" id="CHEBI:18420"/>
        <label>1</label>
    </ligand>
</feature>
<keyword evidence="3 7" id="KW-0479">Metal-binding</keyword>
<protein>
    <recommendedName>
        <fullName evidence="7">Inorganic pyrophosphatase</fullName>
        <ecNumber evidence="7">3.6.1.1</ecNumber>
    </recommendedName>
    <alternativeName>
        <fullName evidence="7">Pyrophosphate phospho-hydrolase</fullName>
        <shortName evidence="7">PPase</shortName>
    </alternativeName>
</protein>
<dbReference type="InterPro" id="IPR036649">
    <property type="entry name" value="Pyrophosphatase_sf"/>
</dbReference>
<dbReference type="SUPFAM" id="SSF50324">
    <property type="entry name" value="Inorganic pyrophosphatase"/>
    <property type="match status" value="1"/>
</dbReference>
<keyword evidence="5 7" id="KW-0460">Magnesium</keyword>
<dbReference type="InterPro" id="IPR008162">
    <property type="entry name" value="Pyrophosphatase"/>
</dbReference>
<keyword evidence="9" id="KW-1185">Reference proteome</keyword>
<name>A0A953LD01_9BACT</name>
<dbReference type="GO" id="GO:0004427">
    <property type="term" value="F:inorganic diphosphate phosphatase activity"/>
    <property type="evidence" value="ECO:0007669"/>
    <property type="project" value="UniProtKB-UniRule"/>
</dbReference>
<feature type="binding site" evidence="7">
    <location>
        <position position="141"/>
    </location>
    <ligand>
        <name>substrate</name>
    </ligand>
</feature>
<proteinExistence type="inferred from homology"/>
<keyword evidence="4 7" id="KW-0378">Hydrolase</keyword>